<protein>
    <recommendedName>
        <fullName evidence="3">Secreted protein</fullName>
    </recommendedName>
</protein>
<evidence type="ECO:0000313" key="2">
    <source>
        <dbReference type="Proteomes" id="UP001066276"/>
    </source>
</evidence>
<proteinExistence type="predicted"/>
<reference evidence="1" key="1">
    <citation type="journal article" date="2022" name="bioRxiv">
        <title>Sequencing and chromosome-scale assembly of the giantPleurodeles waltlgenome.</title>
        <authorList>
            <person name="Brown T."/>
            <person name="Elewa A."/>
            <person name="Iarovenko S."/>
            <person name="Subramanian E."/>
            <person name="Araus A.J."/>
            <person name="Petzold A."/>
            <person name="Susuki M."/>
            <person name="Suzuki K.-i.T."/>
            <person name="Hayashi T."/>
            <person name="Toyoda A."/>
            <person name="Oliveira C."/>
            <person name="Osipova E."/>
            <person name="Leigh N.D."/>
            <person name="Simon A."/>
            <person name="Yun M.H."/>
        </authorList>
    </citation>
    <scope>NUCLEOTIDE SEQUENCE</scope>
    <source>
        <strain evidence="1">20211129_DDA</strain>
        <tissue evidence="1">Liver</tissue>
    </source>
</reference>
<dbReference type="EMBL" id="JANPWB010000005">
    <property type="protein sequence ID" value="KAJ1186533.1"/>
    <property type="molecule type" value="Genomic_DNA"/>
</dbReference>
<sequence>MRERRAYLLARVIVVHSVLFLEERRNCFHSSLALRTHPKAGLTLACQGYDQSLQEARPTASSLSETKKTIHIYSLIVLVTDSFNFVTREVEGKHPAYLLIMYVSR</sequence>
<accession>A0AAV7UFU7</accession>
<comment type="caution">
    <text evidence="1">The sequence shown here is derived from an EMBL/GenBank/DDBJ whole genome shotgun (WGS) entry which is preliminary data.</text>
</comment>
<keyword evidence="2" id="KW-1185">Reference proteome</keyword>
<name>A0AAV7UFU7_PLEWA</name>
<dbReference type="AlphaFoldDB" id="A0AAV7UFU7"/>
<gene>
    <name evidence="1" type="ORF">NDU88_003314</name>
</gene>
<evidence type="ECO:0008006" key="3">
    <source>
        <dbReference type="Google" id="ProtNLM"/>
    </source>
</evidence>
<evidence type="ECO:0000313" key="1">
    <source>
        <dbReference type="EMBL" id="KAJ1186533.1"/>
    </source>
</evidence>
<organism evidence="1 2">
    <name type="scientific">Pleurodeles waltl</name>
    <name type="common">Iberian ribbed newt</name>
    <dbReference type="NCBI Taxonomy" id="8319"/>
    <lineage>
        <taxon>Eukaryota</taxon>
        <taxon>Metazoa</taxon>
        <taxon>Chordata</taxon>
        <taxon>Craniata</taxon>
        <taxon>Vertebrata</taxon>
        <taxon>Euteleostomi</taxon>
        <taxon>Amphibia</taxon>
        <taxon>Batrachia</taxon>
        <taxon>Caudata</taxon>
        <taxon>Salamandroidea</taxon>
        <taxon>Salamandridae</taxon>
        <taxon>Pleurodelinae</taxon>
        <taxon>Pleurodeles</taxon>
    </lineage>
</organism>
<dbReference type="Proteomes" id="UP001066276">
    <property type="component" value="Chromosome 3_1"/>
</dbReference>